<accession>A0A7Z0B078</accession>
<dbReference type="EMBL" id="JACCAU010000001">
    <property type="protein sequence ID" value="NYH15290.1"/>
    <property type="molecule type" value="Genomic_DNA"/>
</dbReference>
<keyword evidence="1" id="KW-0732">Signal</keyword>
<dbReference type="Proteomes" id="UP000572540">
    <property type="component" value="Unassembled WGS sequence"/>
</dbReference>
<dbReference type="AlphaFoldDB" id="A0A7Z0B078"/>
<protein>
    <submittedName>
        <fullName evidence="2">Uncharacterized protein</fullName>
    </submittedName>
</protein>
<organism evidence="2 3">
    <name type="scientific">Paraburkholderia bryophila</name>
    <dbReference type="NCBI Taxonomy" id="420952"/>
    <lineage>
        <taxon>Bacteria</taxon>
        <taxon>Pseudomonadati</taxon>
        <taxon>Pseudomonadota</taxon>
        <taxon>Betaproteobacteria</taxon>
        <taxon>Burkholderiales</taxon>
        <taxon>Burkholderiaceae</taxon>
        <taxon>Paraburkholderia</taxon>
    </lineage>
</organism>
<evidence type="ECO:0000313" key="3">
    <source>
        <dbReference type="Proteomes" id="UP000572540"/>
    </source>
</evidence>
<reference evidence="2 3" key="1">
    <citation type="submission" date="2020-07" db="EMBL/GenBank/DDBJ databases">
        <title>Exploring microbial biodiversity for novel pathways involved in the catabolism of aromatic compounds derived from lignin.</title>
        <authorList>
            <person name="Elkins J."/>
        </authorList>
    </citation>
    <scope>NUCLEOTIDE SEQUENCE [LARGE SCALE GENOMIC DNA]</scope>
    <source>
        <strain evidence="2 3">H2C3B</strain>
    </source>
</reference>
<feature type="chain" id="PRO_5031034404" evidence="1">
    <location>
        <begin position="36"/>
        <end position="96"/>
    </location>
</feature>
<evidence type="ECO:0000313" key="2">
    <source>
        <dbReference type="EMBL" id="NYH15290.1"/>
    </source>
</evidence>
<proteinExistence type="predicted"/>
<sequence length="96" mass="9566">MAAVARPARPFKAALMPIAMAIGAAMLPGTAAAQATTGNGGLELCPAGVGGAGSSWGPLSSAVGIMNCTAPAPVRQRDVVLTEQRGGQQRLLGLRR</sequence>
<comment type="caution">
    <text evidence="2">The sequence shown here is derived from an EMBL/GenBank/DDBJ whole genome shotgun (WGS) entry which is preliminary data.</text>
</comment>
<name>A0A7Z0B078_9BURK</name>
<evidence type="ECO:0000256" key="1">
    <source>
        <dbReference type="SAM" id="SignalP"/>
    </source>
</evidence>
<gene>
    <name evidence="2" type="ORF">GGD41_002518</name>
</gene>
<feature type="signal peptide" evidence="1">
    <location>
        <begin position="1"/>
        <end position="35"/>
    </location>
</feature>